<organism evidence="5 6">
    <name type="scientific">Brenneria izadpanahii</name>
    <dbReference type="NCBI Taxonomy" id="2722756"/>
    <lineage>
        <taxon>Bacteria</taxon>
        <taxon>Pseudomonadati</taxon>
        <taxon>Pseudomonadota</taxon>
        <taxon>Gammaproteobacteria</taxon>
        <taxon>Enterobacterales</taxon>
        <taxon>Pectobacteriaceae</taxon>
        <taxon>Brenneria</taxon>
    </lineage>
</organism>
<dbReference type="CDD" id="cd17517">
    <property type="entry name" value="RMtype1_S_EcoKI_StySPI-TRD2-CR2_like"/>
    <property type="match status" value="1"/>
</dbReference>
<evidence type="ECO:0000256" key="3">
    <source>
        <dbReference type="ARBA" id="ARBA00023125"/>
    </source>
</evidence>
<evidence type="ECO:0000259" key="4">
    <source>
        <dbReference type="Pfam" id="PF01420"/>
    </source>
</evidence>
<dbReference type="PANTHER" id="PTHR30408">
    <property type="entry name" value="TYPE-1 RESTRICTION ENZYME ECOKI SPECIFICITY PROTEIN"/>
    <property type="match status" value="1"/>
</dbReference>
<evidence type="ECO:0000256" key="2">
    <source>
        <dbReference type="ARBA" id="ARBA00022747"/>
    </source>
</evidence>
<dbReference type="SUPFAM" id="SSF116734">
    <property type="entry name" value="DNA methylase specificity domain"/>
    <property type="match status" value="2"/>
</dbReference>
<protein>
    <submittedName>
        <fullName evidence="5">Restriction endonuclease subunit S</fullName>
    </submittedName>
</protein>
<dbReference type="Pfam" id="PF01420">
    <property type="entry name" value="Methylase_S"/>
    <property type="match status" value="1"/>
</dbReference>
<reference evidence="5 6" key="1">
    <citation type="submission" date="2020-03" db="EMBL/GenBank/DDBJ databases">
        <authorList>
            <person name="Bakhshi Ganjeh M."/>
        </authorList>
    </citation>
    <scope>NUCLEOTIDE SEQUENCE [LARGE SCALE GENOMIC DNA]</scope>
    <source>
        <strain evidence="6">Iran 50</strain>
    </source>
</reference>
<dbReference type="EMBL" id="CP050854">
    <property type="protein sequence ID" value="QTF10599.1"/>
    <property type="molecule type" value="Genomic_DNA"/>
</dbReference>
<dbReference type="Proteomes" id="UP000671960">
    <property type="component" value="Chromosome"/>
</dbReference>
<keyword evidence="2" id="KW-0680">Restriction system</keyword>
<accession>A0ABX7UY84</accession>
<sequence length="418" mass="46505">MAGELQKTSFEKLLSEPVRNGIYKTKEFHGRGAKIVNMGELFAYPRLCSVPMKRVELNESEKRRFLLAEGDLIFARRSLTAEGAGKCSIVLELDETTTFESSIIRARPDKSKADSLYLYYFFNSPSGFHALDTIRRQVAVAGITGHDLARLEIPTPSLREQRAIAHVLGTLDDRIELNQRMNQTLEAMARALFKSRFVDFDGVPLEDMQESELGLIPKGWRVGALTDLAVLNPETWTKQTRPDEVRYVDLSNTKWGRIERVTPYAVEDAPSRAQRVLRPNDTIVGTVRPGNGSYALIDEDGLTGSTGFAVLRPKCDEYAALVYLAAVAPDNIEALANLADGGAYPAVRAEVVAATRVVIADEGTIAKFAQCVWPFLEKIAKNERQSHTLAQLRDTLLPRLISGELRVKDAKRFHGEIT</sequence>
<dbReference type="RefSeq" id="WP_208229148.1">
    <property type="nucleotide sequence ID" value="NZ_CP050854.1"/>
</dbReference>
<keyword evidence="5" id="KW-0540">Nuclease</keyword>
<feature type="domain" description="Type I restriction modification DNA specificity" evidence="4">
    <location>
        <begin position="55"/>
        <end position="186"/>
    </location>
</feature>
<proteinExistence type="inferred from homology"/>
<dbReference type="InterPro" id="IPR044946">
    <property type="entry name" value="Restrct_endonuc_typeI_TRD_sf"/>
</dbReference>
<dbReference type="GO" id="GO:0004519">
    <property type="term" value="F:endonuclease activity"/>
    <property type="evidence" value="ECO:0007669"/>
    <property type="project" value="UniProtKB-KW"/>
</dbReference>
<gene>
    <name evidence="5" type="ORF">HC231_23740</name>
</gene>
<evidence type="ECO:0000313" key="6">
    <source>
        <dbReference type="Proteomes" id="UP000671960"/>
    </source>
</evidence>
<keyword evidence="5" id="KW-0378">Hydrolase</keyword>
<evidence type="ECO:0000313" key="5">
    <source>
        <dbReference type="EMBL" id="QTF10599.1"/>
    </source>
</evidence>
<dbReference type="PANTHER" id="PTHR30408:SF13">
    <property type="entry name" value="TYPE I RESTRICTION ENZYME HINDI SPECIFICITY SUBUNIT"/>
    <property type="match status" value="1"/>
</dbReference>
<dbReference type="InterPro" id="IPR052021">
    <property type="entry name" value="Type-I_RS_S_subunit"/>
</dbReference>
<dbReference type="InterPro" id="IPR000055">
    <property type="entry name" value="Restrct_endonuc_typeI_TRD"/>
</dbReference>
<name>A0ABX7UY84_9GAMM</name>
<evidence type="ECO:0000256" key="1">
    <source>
        <dbReference type="ARBA" id="ARBA00010923"/>
    </source>
</evidence>
<dbReference type="Gene3D" id="3.90.220.20">
    <property type="entry name" value="DNA methylase specificity domains"/>
    <property type="match status" value="2"/>
</dbReference>
<keyword evidence="3" id="KW-0238">DNA-binding</keyword>
<keyword evidence="6" id="KW-1185">Reference proteome</keyword>
<keyword evidence="5" id="KW-0255">Endonuclease</keyword>
<comment type="similarity">
    <text evidence="1">Belongs to the type-I restriction system S methylase family.</text>
</comment>